<sequence length="828" mass="88780">MKITFIIIAFISLNLCYAQTQIGQDIDGEAPENSFGFSTCLSSNGLILAVGGYRNNVNGNWSGHARVYQNINNNWEQIGQDIDGDQADSEAGYSVSLSSDGSILAIGAPGWGVPGRVKVYQNQNDNWIQMGSTLFGGESDNFGNSVSLNSSGNILAIGAPADNNSNGLNAGRVRVYGYQNGNWVQIGGDLFGEGLHDRFGSSVSLNDNGDKLSAGATQNTQPGYVKIFENQGSDWIQLGNNIVGEMPRDHCGFSVDLNSSGTIIAIGSEDANSGIGHLRVFEYQSNSWLQIGNNIDGNNDDSSVRSVSISSDGNIVATGATHSAGVNSVLSGNARVFEILNNNWTQIGLDIDGEGLLDLSGRSVSLNADGSVLAVGAPFNDGINGEDSGHVRVYNLESNLITPMFDSVVSVCEGDTLNPLPTTSNNGIIGTWSPAIDNTQTTTYTFTPDSGQSATTTTLTIEVDELVAAEFDSIPPICVGDMLSPLPTISNNGIAGTWSPVIDNTQTTTYTFTPNSDECATVTTLTIEVNEGIIPEFDPIMPICIGDMLSPLPTISNNGIAGTWSPAIDNTQTTTYTFTPNSDECATVTTLTIEVNEGIIPEFDPIMPICTGDMLSPLPTISNNGIAGTWSPALNNTQTTIYTFTPNSSECISTTQLEITVNEIDELEVILEVLSAPFSNYGIIKANASGGSGNYEYQLDDGFWVTSNVFNNLNDCDQYIISVRDVNGCSTKASATIQILIYPKFFTPNDDGVNDRWNIRCLSYQPLAKIYVYDRYGKLLNKISPSGVGWDGTYNGKALPSNDYWFVAEYLDELNIKKTFKSHFTLKR</sequence>
<comment type="caution">
    <text evidence="2">The sequence shown here is derived from an EMBL/GenBank/DDBJ whole genome shotgun (WGS) entry which is preliminary data.</text>
</comment>
<gene>
    <name evidence="2" type="ORF">ACFSSB_01925</name>
</gene>
<keyword evidence="3" id="KW-1185">Reference proteome</keyword>
<dbReference type="Gene3D" id="2.60.40.1220">
    <property type="match status" value="2"/>
</dbReference>
<name>A0ABW5JWJ5_9FLAO</name>
<dbReference type="Pfam" id="PF13585">
    <property type="entry name" value="CHU_C"/>
    <property type="match status" value="1"/>
</dbReference>
<evidence type="ECO:0000256" key="1">
    <source>
        <dbReference type="ARBA" id="ARBA00022729"/>
    </source>
</evidence>
<protein>
    <submittedName>
        <fullName evidence="2">T9SS type B sorting domain-containing protein</fullName>
    </submittedName>
</protein>
<dbReference type="PANTHER" id="PTHR36220">
    <property type="entry name" value="UNNAMED PRODUCT"/>
    <property type="match status" value="1"/>
</dbReference>
<dbReference type="InterPro" id="IPR015915">
    <property type="entry name" value="Kelch-typ_b-propeller"/>
</dbReference>
<evidence type="ECO:0000313" key="3">
    <source>
        <dbReference type="Proteomes" id="UP001597467"/>
    </source>
</evidence>
<accession>A0ABW5JWJ5</accession>
<dbReference type="InterPro" id="IPR013517">
    <property type="entry name" value="FG-GAP"/>
</dbReference>
<keyword evidence="1" id="KW-0732">Signal</keyword>
<dbReference type="SUPFAM" id="SSF50965">
    <property type="entry name" value="Galactose oxidase, central domain"/>
    <property type="match status" value="1"/>
</dbReference>
<dbReference type="Gene3D" id="2.120.10.80">
    <property type="entry name" value="Kelch-type beta propeller"/>
    <property type="match status" value="1"/>
</dbReference>
<dbReference type="PROSITE" id="PS51470">
    <property type="entry name" value="FG_GAP"/>
    <property type="match status" value="1"/>
</dbReference>
<dbReference type="InterPro" id="IPR014755">
    <property type="entry name" value="Cu-Rt/internalin_Ig-like"/>
</dbReference>
<dbReference type="Pfam" id="PF14312">
    <property type="entry name" value="FG-GAP_2"/>
    <property type="match status" value="1"/>
</dbReference>
<dbReference type="Proteomes" id="UP001597467">
    <property type="component" value="Unassembled WGS sequence"/>
</dbReference>
<organism evidence="2 3">
    <name type="scientific">Lacinutrix gracilariae</name>
    <dbReference type="NCBI Taxonomy" id="1747198"/>
    <lineage>
        <taxon>Bacteria</taxon>
        <taxon>Pseudomonadati</taxon>
        <taxon>Bacteroidota</taxon>
        <taxon>Flavobacteriia</taxon>
        <taxon>Flavobacteriales</taxon>
        <taxon>Flavobacteriaceae</taxon>
        <taxon>Lacinutrix</taxon>
    </lineage>
</organism>
<dbReference type="PANTHER" id="PTHR36220:SF1">
    <property type="entry name" value="GAMMA TUBULIN COMPLEX COMPONENT C-TERMINAL DOMAIN-CONTAINING PROTEIN"/>
    <property type="match status" value="1"/>
</dbReference>
<dbReference type="InterPro" id="IPR011043">
    <property type="entry name" value="Gal_Oxase/kelch_b-propeller"/>
</dbReference>
<dbReference type="EMBL" id="JBHULM010000004">
    <property type="protein sequence ID" value="MFD2541064.1"/>
    <property type="molecule type" value="Genomic_DNA"/>
</dbReference>
<dbReference type="InterPro" id="IPR026341">
    <property type="entry name" value="T9SS_type_B"/>
</dbReference>
<dbReference type="InterPro" id="IPR013519">
    <property type="entry name" value="Int_alpha_beta-p"/>
</dbReference>
<dbReference type="SUPFAM" id="SSF101898">
    <property type="entry name" value="NHL repeat"/>
    <property type="match status" value="1"/>
</dbReference>
<evidence type="ECO:0000313" key="2">
    <source>
        <dbReference type="EMBL" id="MFD2541064.1"/>
    </source>
</evidence>
<proteinExistence type="predicted"/>
<dbReference type="NCBIfam" id="TIGR04131">
    <property type="entry name" value="Bac_Flav_CTERM"/>
    <property type="match status" value="1"/>
</dbReference>
<reference evidence="3" key="1">
    <citation type="journal article" date="2019" name="Int. J. Syst. Evol. Microbiol.">
        <title>The Global Catalogue of Microorganisms (GCM) 10K type strain sequencing project: providing services to taxonomists for standard genome sequencing and annotation.</title>
        <authorList>
            <consortium name="The Broad Institute Genomics Platform"/>
            <consortium name="The Broad Institute Genome Sequencing Center for Infectious Disease"/>
            <person name="Wu L."/>
            <person name="Ma J."/>
        </authorList>
    </citation>
    <scope>NUCLEOTIDE SEQUENCE [LARGE SCALE GENOMIC DNA]</scope>
    <source>
        <strain evidence="3">KCTC 42808</strain>
    </source>
</reference>
<dbReference type="RefSeq" id="WP_379900385.1">
    <property type="nucleotide sequence ID" value="NZ_JBHULM010000004.1"/>
</dbReference>